<dbReference type="GO" id="GO:0006351">
    <property type="term" value="P:DNA-templated transcription"/>
    <property type="evidence" value="ECO:0007669"/>
    <property type="project" value="InterPro"/>
</dbReference>
<evidence type="ECO:0000256" key="4">
    <source>
        <dbReference type="ARBA" id="ARBA00023163"/>
    </source>
</evidence>
<dbReference type="Proteomes" id="UP000185904">
    <property type="component" value="Unassembled WGS sequence"/>
</dbReference>
<dbReference type="AlphaFoldDB" id="A0A178D5K7"/>
<evidence type="ECO:0000259" key="6">
    <source>
        <dbReference type="SMART" id="SM00906"/>
    </source>
</evidence>
<dbReference type="GO" id="GO:0005634">
    <property type="term" value="C:nucleus"/>
    <property type="evidence" value="ECO:0007669"/>
    <property type="project" value="UniProtKB-SubCell"/>
</dbReference>
<dbReference type="EMBL" id="LVCJ01000018">
    <property type="protein sequence ID" value="OAL37046.1"/>
    <property type="molecule type" value="Genomic_DNA"/>
</dbReference>
<reference evidence="7 8" key="1">
    <citation type="submission" date="2016-03" db="EMBL/GenBank/DDBJ databases">
        <title>The draft genome sequence of Fonsecaea nubica causative agent of cutaneous subcutaneous infection in human host.</title>
        <authorList>
            <person name="Costa F."/>
            <person name="Sybren D.H."/>
            <person name="Raittz R.T."/>
            <person name="Weiss V.A."/>
            <person name="Leao A.C."/>
            <person name="Gomes R."/>
            <person name="De Souza E.M."/>
            <person name="Pedrosa F.O."/>
            <person name="Steffens M.B."/>
            <person name="Bombassaro A."/>
            <person name="Tadra-Sfeir M.Z."/>
            <person name="Moreno L.F."/>
            <person name="Najafzadeh M.J."/>
            <person name="Felipe M.S."/>
            <person name="Teixeira M."/>
            <person name="Sun J."/>
            <person name="Xi L."/>
            <person name="Castro M.A."/>
            <person name="Vicente V.A."/>
        </authorList>
    </citation>
    <scope>NUCLEOTIDE SEQUENCE [LARGE SCALE GENOMIC DNA]</scope>
    <source>
        <strain evidence="7 8">CBS 269.64</strain>
    </source>
</reference>
<dbReference type="RefSeq" id="XP_022502058.1">
    <property type="nucleotide sequence ID" value="XM_022642115.1"/>
</dbReference>
<keyword evidence="2" id="KW-0479">Metal-binding</keyword>
<dbReference type="PANTHER" id="PTHR47338">
    <property type="entry name" value="ZN(II)2CYS6 TRANSCRIPTION FACTOR (EUROFUNG)-RELATED"/>
    <property type="match status" value="1"/>
</dbReference>
<evidence type="ECO:0000313" key="8">
    <source>
        <dbReference type="Proteomes" id="UP000185904"/>
    </source>
</evidence>
<organism evidence="7 8">
    <name type="scientific">Fonsecaea nubica</name>
    <dbReference type="NCBI Taxonomy" id="856822"/>
    <lineage>
        <taxon>Eukaryota</taxon>
        <taxon>Fungi</taxon>
        <taxon>Dikarya</taxon>
        <taxon>Ascomycota</taxon>
        <taxon>Pezizomycotina</taxon>
        <taxon>Eurotiomycetes</taxon>
        <taxon>Chaetothyriomycetidae</taxon>
        <taxon>Chaetothyriales</taxon>
        <taxon>Herpotrichiellaceae</taxon>
        <taxon>Fonsecaea</taxon>
    </lineage>
</organism>
<evidence type="ECO:0000256" key="1">
    <source>
        <dbReference type="ARBA" id="ARBA00004123"/>
    </source>
</evidence>
<name>A0A178D5K7_9EURO</name>
<dbReference type="CDD" id="cd12148">
    <property type="entry name" value="fungal_TF_MHR"/>
    <property type="match status" value="1"/>
</dbReference>
<keyword evidence="4" id="KW-0804">Transcription</keyword>
<comment type="subcellular location">
    <subcellularLocation>
        <location evidence="1">Nucleus</location>
    </subcellularLocation>
</comment>
<evidence type="ECO:0000256" key="3">
    <source>
        <dbReference type="ARBA" id="ARBA00023015"/>
    </source>
</evidence>
<dbReference type="GO" id="GO:0008270">
    <property type="term" value="F:zinc ion binding"/>
    <property type="evidence" value="ECO:0007669"/>
    <property type="project" value="InterPro"/>
</dbReference>
<keyword evidence="3" id="KW-0805">Transcription regulation</keyword>
<dbReference type="GeneID" id="34587236"/>
<keyword evidence="5" id="KW-0539">Nucleus</keyword>
<proteinExistence type="predicted"/>
<keyword evidence="8" id="KW-1185">Reference proteome</keyword>
<sequence length="598" mass="66410">MDLNDIDFRPTKRIKRACLNCRPLWDDDQPAAETPSKIASPGYETLLSRITSIESRLAKAAPGGNDVFDTLPSPEVVWAAIDSYFNYSHNQPYSFFHEPSFRQSVSDGSLPPFVLLAVLAMSVRFVHHPFFAGQQVRASQSYARACWRLIASQCLDDELADYRHVQALTLLSICDFTACRGSAWIKIGLAARVAQVLGMMFEPHPSLPFAAQEELRRTYWSVYLLDRLATCSRGRPASLQDYSCQLQLPCHEEDFISSNPQTTLTLAQVSSQGATSEVSASSLSPLGRVIVLAAELHRTSVYIVQGYDQDDQKPPWASQSDFSAIRARLSSLEVQSEYDRPIQEVLADYSAMHPSANARELHSVAPLIFSYALYHLCQCLLHHPFLLRRRFELSNTKFRTNFFAASVDASFKHAKILTETLQKAREAGYSTIASFLGYCALVAGSINFLHVHSDSGPDRVAAFLMSRQNVAFLKSHALMWHNSTSMANELDAFGPKASSFRDLIDPSCYHVPLTQQDLELLYRLVDYGTMSSGTHLGAPWSPSLSHSLVQSELGGSPMTLRNSMSHLDSTAQDLYLVGAISDHEASLCSLGFGSLWDL</sequence>
<feature type="domain" description="Xylanolytic transcriptional activator regulatory" evidence="6">
    <location>
        <begin position="183"/>
        <end position="255"/>
    </location>
</feature>
<evidence type="ECO:0000256" key="5">
    <source>
        <dbReference type="ARBA" id="ARBA00023242"/>
    </source>
</evidence>
<evidence type="ECO:0000256" key="2">
    <source>
        <dbReference type="ARBA" id="ARBA00022723"/>
    </source>
</evidence>
<dbReference type="OrthoDB" id="424974at2759"/>
<protein>
    <recommendedName>
        <fullName evidence="6">Xylanolytic transcriptional activator regulatory domain-containing protein</fullName>
    </recommendedName>
</protein>
<accession>A0A178D5K7</accession>
<dbReference type="InterPro" id="IPR007219">
    <property type="entry name" value="XnlR_reg_dom"/>
</dbReference>
<dbReference type="PANTHER" id="PTHR47338:SF4">
    <property type="entry name" value="ZN(II)2CYS6 TRANSCRIPTION FACTOR (EUROFUNG)"/>
    <property type="match status" value="1"/>
</dbReference>
<dbReference type="GO" id="GO:0000981">
    <property type="term" value="F:DNA-binding transcription factor activity, RNA polymerase II-specific"/>
    <property type="evidence" value="ECO:0007669"/>
    <property type="project" value="InterPro"/>
</dbReference>
<dbReference type="SMART" id="SM00906">
    <property type="entry name" value="Fungal_trans"/>
    <property type="match status" value="1"/>
</dbReference>
<comment type="caution">
    <text evidence="7">The sequence shown here is derived from an EMBL/GenBank/DDBJ whole genome shotgun (WGS) entry which is preliminary data.</text>
</comment>
<dbReference type="GO" id="GO:0003677">
    <property type="term" value="F:DNA binding"/>
    <property type="evidence" value="ECO:0007669"/>
    <property type="project" value="InterPro"/>
</dbReference>
<evidence type="ECO:0000313" key="7">
    <source>
        <dbReference type="EMBL" id="OAL37046.1"/>
    </source>
</evidence>
<dbReference type="InterPro" id="IPR050815">
    <property type="entry name" value="TF_fung"/>
</dbReference>
<dbReference type="Pfam" id="PF04082">
    <property type="entry name" value="Fungal_trans"/>
    <property type="match status" value="1"/>
</dbReference>
<gene>
    <name evidence="7" type="ORF">AYO20_03815</name>
</gene>